<dbReference type="Gene3D" id="1.10.1520.10">
    <property type="entry name" value="Ribonuclease III domain"/>
    <property type="match status" value="1"/>
</dbReference>
<dbReference type="PANTHER" id="PTHR14950">
    <property type="entry name" value="DICER-RELATED"/>
    <property type="match status" value="1"/>
</dbReference>
<evidence type="ECO:0000313" key="5">
    <source>
        <dbReference type="Proteomes" id="UP000030747"/>
    </source>
</evidence>
<keyword evidence="1" id="KW-0378">Hydrolase</keyword>
<dbReference type="Pfam" id="PF00636">
    <property type="entry name" value="Ribonuclease_3"/>
    <property type="match status" value="1"/>
</dbReference>
<dbReference type="PROSITE" id="PS50142">
    <property type="entry name" value="RNASE_3_2"/>
    <property type="match status" value="1"/>
</dbReference>
<dbReference type="VEuPathDB" id="ToxoDB:ETH2_1355100"/>
<dbReference type="InterPro" id="IPR036389">
    <property type="entry name" value="RNase_III_sf"/>
</dbReference>
<dbReference type="RefSeq" id="XP_013234340.1">
    <property type="nucleotide sequence ID" value="XM_013378886.1"/>
</dbReference>
<feature type="region of interest" description="Disordered" evidence="2">
    <location>
        <begin position="46"/>
        <end position="76"/>
    </location>
</feature>
<feature type="domain" description="RNase III" evidence="3">
    <location>
        <begin position="293"/>
        <end position="341"/>
    </location>
</feature>
<evidence type="ECO:0000259" key="3">
    <source>
        <dbReference type="PROSITE" id="PS50142"/>
    </source>
</evidence>
<evidence type="ECO:0000256" key="1">
    <source>
        <dbReference type="ARBA" id="ARBA00022801"/>
    </source>
</evidence>
<reference evidence="4" key="2">
    <citation type="submission" date="2013-10" db="EMBL/GenBank/DDBJ databases">
        <authorList>
            <person name="Aslett M."/>
        </authorList>
    </citation>
    <scope>NUCLEOTIDE SEQUENCE [LARGE SCALE GENOMIC DNA]</scope>
    <source>
        <strain evidence="4">Houghton</strain>
    </source>
</reference>
<reference evidence="4" key="1">
    <citation type="submission" date="2013-10" db="EMBL/GenBank/DDBJ databases">
        <title>Genomic analysis of the causative agents of coccidiosis in chickens.</title>
        <authorList>
            <person name="Reid A.J."/>
            <person name="Blake D."/>
            <person name="Billington K."/>
            <person name="Browne H."/>
            <person name="Dunn M."/>
            <person name="Hung S."/>
            <person name="Kawahara F."/>
            <person name="Miranda-Saavedra D."/>
            <person name="Mourier T."/>
            <person name="Nagra H."/>
            <person name="Otto T.D."/>
            <person name="Rawlings N."/>
            <person name="Sanchez A."/>
            <person name="Sanders M."/>
            <person name="Subramaniam C."/>
            <person name="Tay Y."/>
            <person name="Dear P."/>
            <person name="Doerig C."/>
            <person name="Gruber A."/>
            <person name="Parkinson J."/>
            <person name="Shirley M."/>
            <person name="Wan K.L."/>
            <person name="Berriman M."/>
            <person name="Tomley F."/>
            <person name="Pain A."/>
        </authorList>
    </citation>
    <scope>NUCLEOTIDE SEQUENCE [LARGE SCALE GENOMIC DNA]</scope>
    <source>
        <strain evidence="4">Houghton</strain>
    </source>
</reference>
<gene>
    <name evidence="4" type="ORF">ETH_00035385</name>
</gene>
<dbReference type="VEuPathDB" id="ToxoDB:ETH_00035385"/>
<dbReference type="OrthoDB" id="333372at2759"/>
<dbReference type="SUPFAM" id="SSF69065">
    <property type="entry name" value="RNase III domain-like"/>
    <property type="match status" value="1"/>
</dbReference>
<feature type="compositionally biased region" description="Low complexity" evidence="2">
    <location>
        <begin position="66"/>
        <end position="76"/>
    </location>
</feature>
<dbReference type="Proteomes" id="UP000030747">
    <property type="component" value="Unassembled WGS sequence"/>
</dbReference>
<protein>
    <recommendedName>
        <fullName evidence="3">RNase III domain-containing protein</fullName>
    </recommendedName>
</protein>
<dbReference type="PANTHER" id="PTHR14950:SF37">
    <property type="entry name" value="ENDORIBONUCLEASE DICER"/>
    <property type="match status" value="1"/>
</dbReference>
<name>U6L724_EIMTE</name>
<sequence length="550" mass="57179">MLSRPFIPAAALAGLREQVLSPKMLADAMEAITAAFYLSNRGLLGGPRGPSEAQQGPMQAAPLGGPPQRSQGPPGSFRGLLAAAAFIGQFVLQGGPPAPGKGPQAHTGAGESQEPPERGLKAKQLPPVVNVLSAAAAVSAAICCGPPLSPQGTSRDPKDTFEQAEEEDFLCTLLLPAGVPHTPLHPDRRVAVLLQQLLRGPREGSSKPQAAAIPASCCSSSGAGSSISEQTVSDLWLAPARDLLNCCYSQEALDCKTAAAFWKERGLCPRLVALARSAEVPGVPQGSPQGGPQENYQLLEFLGDSALSLLVSEWLFWRFPEAREGPLTMARSILVSNAFFAAKMIRRLHAAGVPLDSLIVESGQGAPQLELCLCLGPPGDGACGEGPPPGSSLLACLWQQAEAAGCGLRAGGPCCCCCRRCSSTKKKHVVQRLVQLPPEEDFAREAAELISRLTLPHNTPAAAAAAAAQPRDDSSSSSSSNSSNAPKWIKQLGDVYESLASAALLSSGFSLEALWAAVAADFESCMQQVESFTLAVKGLKAPQVGPLPDD</sequence>
<dbReference type="GO" id="GO:0006396">
    <property type="term" value="P:RNA processing"/>
    <property type="evidence" value="ECO:0007669"/>
    <property type="project" value="InterPro"/>
</dbReference>
<dbReference type="SMART" id="SM00535">
    <property type="entry name" value="RIBOc"/>
    <property type="match status" value="1"/>
</dbReference>
<evidence type="ECO:0000256" key="2">
    <source>
        <dbReference type="SAM" id="MobiDB-lite"/>
    </source>
</evidence>
<dbReference type="EMBL" id="HG675889">
    <property type="protein sequence ID" value="CDJ43590.1"/>
    <property type="molecule type" value="Genomic_DNA"/>
</dbReference>
<accession>U6L724</accession>
<proteinExistence type="predicted"/>
<keyword evidence="5" id="KW-1185">Reference proteome</keyword>
<evidence type="ECO:0000313" key="4">
    <source>
        <dbReference type="EMBL" id="CDJ43590.1"/>
    </source>
</evidence>
<feature type="region of interest" description="Disordered" evidence="2">
    <location>
        <begin position="93"/>
        <end position="119"/>
    </location>
</feature>
<dbReference type="AlphaFoldDB" id="U6L724"/>
<dbReference type="CDD" id="cd00593">
    <property type="entry name" value="RIBOc"/>
    <property type="match status" value="1"/>
</dbReference>
<feature type="region of interest" description="Disordered" evidence="2">
    <location>
        <begin position="461"/>
        <end position="485"/>
    </location>
</feature>
<dbReference type="GO" id="GO:0004525">
    <property type="term" value="F:ribonuclease III activity"/>
    <property type="evidence" value="ECO:0007669"/>
    <property type="project" value="InterPro"/>
</dbReference>
<dbReference type="InterPro" id="IPR000999">
    <property type="entry name" value="RNase_III_dom"/>
</dbReference>
<dbReference type="GeneID" id="25256118"/>
<organism evidence="4 5">
    <name type="scientific">Eimeria tenella</name>
    <name type="common">Coccidian parasite</name>
    <dbReference type="NCBI Taxonomy" id="5802"/>
    <lineage>
        <taxon>Eukaryota</taxon>
        <taxon>Sar</taxon>
        <taxon>Alveolata</taxon>
        <taxon>Apicomplexa</taxon>
        <taxon>Conoidasida</taxon>
        <taxon>Coccidia</taxon>
        <taxon>Eucoccidiorida</taxon>
        <taxon>Eimeriorina</taxon>
        <taxon>Eimeriidae</taxon>
        <taxon>Eimeria</taxon>
    </lineage>
</organism>